<feature type="binding site" evidence="2">
    <location>
        <position position="181"/>
    </location>
    <ligand>
        <name>Mn(2+)</name>
        <dbReference type="ChEBI" id="CHEBI:29035"/>
        <label>2</label>
    </ligand>
</feature>
<dbReference type="GO" id="GO:0050118">
    <property type="term" value="F:N-acetyldiaminopimelate deacetylase activity"/>
    <property type="evidence" value="ECO:0007669"/>
    <property type="project" value="UniProtKB-ARBA"/>
</dbReference>
<dbReference type="Pfam" id="PF07687">
    <property type="entry name" value="M20_dimer"/>
    <property type="match status" value="1"/>
</dbReference>
<dbReference type="NCBIfam" id="TIGR01891">
    <property type="entry name" value="amidohydrolases"/>
    <property type="match status" value="1"/>
</dbReference>
<dbReference type="InterPro" id="IPR002933">
    <property type="entry name" value="Peptidase_M20"/>
</dbReference>
<accession>A0A917S5T6</accession>
<dbReference type="AlphaFoldDB" id="A0A917S5T6"/>
<dbReference type="Pfam" id="PF01546">
    <property type="entry name" value="Peptidase_M20"/>
    <property type="match status" value="1"/>
</dbReference>
<keyword evidence="2" id="KW-0464">Manganese</keyword>
<comment type="cofactor">
    <cofactor evidence="2">
        <name>Mn(2+)</name>
        <dbReference type="ChEBI" id="CHEBI:29035"/>
    </cofactor>
    <text evidence="2">The Mn(2+) ion enhances activity.</text>
</comment>
<comment type="caution">
    <text evidence="4">The sequence shown here is derived from an EMBL/GenBank/DDBJ whole genome shotgun (WGS) entry which is preliminary data.</text>
</comment>
<feature type="binding site" evidence="2">
    <location>
        <position position="383"/>
    </location>
    <ligand>
        <name>Mn(2+)</name>
        <dbReference type="ChEBI" id="CHEBI:29035"/>
        <label>2</label>
    </ligand>
</feature>
<keyword evidence="5" id="KW-1185">Reference proteome</keyword>
<feature type="domain" description="Peptidase M20 dimerisation" evidence="3">
    <location>
        <begin position="204"/>
        <end position="300"/>
    </location>
</feature>
<gene>
    <name evidence="4" type="ORF">GCM10011575_14370</name>
</gene>
<keyword evidence="1" id="KW-0378">Hydrolase</keyword>
<feature type="binding site" evidence="2">
    <location>
        <position position="119"/>
    </location>
    <ligand>
        <name>Mn(2+)</name>
        <dbReference type="ChEBI" id="CHEBI:29035"/>
        <label>2</label>
    </ligand>
</feature>
<dbReference type="InterPro" id="IPR036264">
    <property type="entry name" value="Bact_exopeptidase_dim_dom"/>
</dbReference>
<organism evidence="4 5">
    <name type="scientific">Microlunatus endophyticus</name>
    <dbReference type="NCBI Taxonomy" id="1716077"/>
    <lineage>
        <taxon>Bacteria</taxon>
        <taxon>Bacillati</taxon>
        <taxon>Actinomycetota</taxon>
        <taxon>Actinomycetes</taxon>
        <taxon>Propionibacteriales</taxon>
        <taxon>Propionibacteriaceae</taxon>
        <taxon>Microlunatus</taxon>
    </lineage>
</organism>
<name>A0A917S5T6_9ACTN</name>
<dbReference type="PANTHER" id="PTHR11014:SF63">
    <property type="entry name" value="METALLOPEPTIDASE, PUTATIVE (AFU_ORTHOLOGUE AFUA_6G09600)-RELATED"/>
    <property type="match status" value="1"/>
</dbReference>
<dbReference type="PANTHER" id="PTHR11014">
    <property type="entry name" value="PEPTIDASE M20 FAMILY MEMBER"/>
    <property type="match status" value="1"/>
</dbReference>
<dbReference type="SUPFAM" id="SSF55031">
    <property type="entry name" value="Bacterial exopeptidase dimerisation domain"/>
    <property type="match status" value="1"/>
</dbReference>
<dbReference type="Gene3D" id="3.40.630.10">
    <property type="entry name" value="Zn peptidases"/>
    <property type="match status" value="1"/>
</dbReference>
<dbReference type="InterPro" id="IPR011650">
    <property type="entry name" value="Peptidase_M20_dimer"/>
</dbReference>
<proteinExistence type="predicted"/>
<dbReference type="InterPro" id="IPR017439">
    <property type="entry name" value="Amidohydrolase"/>
</dbReference>
<evidence type="ECO:0000313" key="5">
    <source>
        <dbReference type="Proteomes" id="UP000613840"/>
    </source>
</evidence>
<evidence type="ECO:0000256" key="2">
    <source>
        <dbReference type="PIRSR" id="PIRSR005962-1"/>
    </source>
</evidence>
<dbReference type="GO" id="GO:0019877">
    <property type="term" value="P:diaminopimelate biosynthetic process"/>
    <property type="evidence" value="ECO:0007669"/>
    <property type="project" value="UniProtKB-ARBA"/>
</dbReference>
<evidence type="ECO:0000259" key="3">
    <source>
        <dbReference type="Pfam" id="PF07687"/>
    </source>
</evidence>
<reference evidence="4" key="2">
    <citation type="submission" date="2020-09" db="EMBL/GenBank/DDBJ databases">
        <authorList>
            <person name="Sun Q."/>
            <person name="Zhou Y."/>
        </authorList>
    </citation>
    <scope>NUCLEOTIDE SEQUENCE</scope>
    <source>
        <strain evidence="4">CGMCC 4.7306</strain>
    </source>
</reference>
<reference evidence="4" key="1">
    <citation type="journal article" date="2014" name="Int. J. Syst. Evol. Microbiol.">
        <title>Complete genome sequence of Corynebacterium casei LMG S-19264T (=DSM 44701T), isolated from a smear-ripened cheese.</title>
        <authorList>
            <consortium name="US DOE Joint Genome Institute (JGI-PGF)"/>
            <person name="Walter F."/>
            <person name="Albersmeier A."/>
            <person name="Kalinowski J."/>
            <person name="Ruckert C."/>
        </authorList>
    </citation>
    <scope>NUCLEOTIDE SEQUENCE</scope>
    <source>
        <strain evidence="4">CGMCC 4.7306</strain>
    </source>
</reference>
<protein>
    <submittedName>
        <fullName evidence="4">Amidohydrolase</fullName>
    </submittedName>
</protein>
<dbReference type="EMBL" id="BMMZ01000003">
    <property type="protein sequence ID" value="GGL57095.1"/>
    <property type="molecule type" value="Genomic_DNA"/>
</dbReference>
<keyword evidence="2" id="KW-0479">Metal-binding</keyword>
<dbReference type="FunFam" id="3.30.70.360:FF:000001">
    <property type="entry name" value="N-acetyldiaminopimelate deacetylase"/>
    <property type="match status" value="1"/>
</dbReference>
<feature type="binding site" evidence="2">
    <location>
        <position position="153"/>
    </location>
    <ligand>
        <name>Mn(2+)</name>
        <dbReference type="ChEBI" id="CHEBI:29035"/>
        <label>2</label>
    </ligand>
</feature>
<sequence>MALQSPACSSLPSAAVDLLPEIIDLRRRLHRHPELGLHLPRTQQAVLDHLADLDLEITTGASTTSVTAVLRGTGGSADSSDTDRPAVLLRADMDALPLQEQTGLDYASEIDGAMHACGHDLHTAMLVGAARLLTARRDELVGDVVLMFQPGEEGWDGAAHMINEGVLTAAGVKVGAAFAMHVQSNRNPAGRFTSRPGQFQASSSKMIVTVTGRGGHGSSPHRAVDPIVAAAEMITSLQTMITRRFDIFDPVVLTVGMIHGGTKSNIIPDQVEFQATIRTFSDASTDRVSRLVHDVCEGVAVQHGAVADVQFWVEYPSTHNDAASTEFARAVVTDLFGTDSYAELDHPGAGSEDFSRVLQEVPGCYLNLGACAQEDYQNAPANHSGLARFDESVMAKGMAVHTELALRSVQRIAAMRF</sequence>
<feature type="binding site" evidence="2">
    <location>
        <position position="117"/>
    </location>
    <ligand>
        <name>Mn(2+)</name>
        <dbReference type="ChEBI" id="CHEBI:29035"/>
        <label>2</label>
    </ligand>
</feature>
<evidence type="ECO:0000313" key="4">
    <source>
        <dbReference type="EMBL" id="GGL57095.1"/>
    </source>
</evidence>
<evidence type="ECO:0000256" key="1">
    <source>
        <dbReference type="ARBA" id="ARBA00022801"/>
    </source>
</evidence>
<dbReference type="GO" id="GO:0046872">
    <property type="term" value="F:metal ion binding"/>
    <property type="evidence" value="ECO:0007669"/>
    <property type="project" value="UniProtKB-KW"/>
</dbReference>
<dbReference type="PIRSF" id="PIRSF005962">
    <property type="entry name" value="Pept_M20D_amidohydro"/>
    <property type="match status" value="1"/>
</dbReference>
<dbReference type="CDD" id="cd03886">
    <property type="entry name" value="M20_Acy1"/>
    <property type="match status" value="1"/>
</dbReference>
<dbReference type="SUPFAM" id="SSF53187">
    <property type="entry name" value="Zn-dependent exopeptidases"/>
    <property type="match status" value="1"/>
</dbReference>
<dbReference type="Gene3D" id="3.30.70.360">
    <property type="match status" value="1"/>
</dbReference>
<dbReference type="Proteomes" id="UP000613840">
    <property type="component" value="Unassembled WGS sequence"/>
</dbReference>